<proteinExistence type="predicted"/>
<dbReference type="AlphaFoldDB" id="G8Y0D8"/>
<name>G8Y0D8_PICSO</name>
<evidence type="ECO:0000313" key="2">
    <source>
        <dbReference type="Proteomes" id="UP000005222"/>
    </source>
</evidence>
<dbReference type="Proteomes" id="UP000005222">
    <property type="component" value="Chromosome N"/>
</dbReference>
<dbReference type="EMBL" id="FO082046">
    <property type="protein sequence ID" value="CCE86291.1"/>
    <property type="molecule type" value="Genomic_DNA"/>
</dbReference>
<organism evidence="1 2">
    <name type="scientific">Pichia sorbitophila (strain ATCC MYA-4447 / BCRC 22081 / CBS 7064 / NBRC 10061 / NRRL Y-12695)</name>
    <name type="common">Hybrid yeast</name>
    <dbReference type="NCBI Taxonomy" id="559304"/>
    <lineage>
        <taxon>Eukaryota</taxon>
        <taxon>Fungi</taxon>
        <taxon>Dikarya</taxon>
        <taxon>Ascomycota</taxon>
        <taxon>Saccharomycotina</taxon>
        <taxon>Pichiomycetes</taxon>
        <taxon>Debaryomycetaceae</taxon>
        <taxon>Millerozyma</taxon>
    </lineage>
</organism>
<dbReference type="HOGENOM" id="CLU_1670041_0_0_1"/>
<reference evidence="1 2" key="1">
    <citation type="journal article" date="2012" name="G3 (Bethesda)">
        <title>Pichia sorbitophila, an interspecies yeast hybrid reveals early steps of genome resolution following polyploidization.</title>
        <authorList>
            <person name="Leh Louis V."/>
            <person name="Despons L."/>
            <person name="Friedrich A."/>
            <person name="Martin T."/>
            <person name="Durrens P."/>
            <person name="Casaregola S."/>
            <person name="Neuveglise C."/>
            <person name="Fairhead C."/>
            <person name="Marck C."/>
            <person name="Cruz J.A."/>
            <person name="Straub M.L."/>
            <person name="Kugler V."/>
            <person name="Sacerdot C."/>
            <person name="Uzunov Z."/>
            <person name="Thierry A."/>
            <person name="Weiss S."/>
            <person name="Bleykasten C."/>
            <person name="De Montigny J."/>
            <person name="Jacques N."/>
            <person name="Jung P."/>
            <person name="Lemaire M."/>
            <person name="Mallet S."/>
            <person name="Morel G."/>
            <person name="Richard G.F."/>
            <person name="Sarkar A."/>
            <person name="Savel G."/>
            <person name="Schacherer J."/>
            <person name="Seret M.L."/>
            <person name="Talla E."/>
            <person name="Samson G."/>
            <person name="Jubin C."/>
            <person name="Poulain J."/>
            <person name="Vacherie B."/>
            <person name="Barbe V."/>
            <person name="Pelletier E."/>
            <person name="Sherman D.J."/>
            <person name="Westhof E."/>
            <person name="Weissenbach J."/>
            <person name="Baret P.V."/>
            <person name="Wincker P."/>
            <person name="Gaillardin C."/>
            <person name="Dujon B."/>
            <person name="Souciet J.L."/>
        </authorList>
    </citation>
    <scope>NUCLEOTIDE SEQUENCE [LARGE SCALE GENOMIC DNA]</scope>
    <source>
        <strain evidence="2">ATCC MYA-4447 / BCRC 22081 / CBS 7064 / NBRC 10061 / NRRL Y-12695</strain>
    </source>
</reference>
<keyword evidence="2" id="KW-1185">Reference proteome</keyword>
<sequence>MRLLAMSRTQNGSGLSMGPVLVMAMFCSRFHTIASPVFGLPSKICCFSIPEQPAPGPLPGFASQYVSPPRSFTTSISLFTRKKVASPVRTWGQQSHRLDTQSRWPGNTTSGYCCCLVHVLKSTTRASPRPRRETFPRYSILDKFIQPRRRFAFISKHC</sequence>
<gene>
    <name evidence="1" type="primary">Piso0_004774</name>
    <name evidence="1" type="ORF">GNLVRS01_PISO0N00849g</name>
</gene>
<accession>G8Y0D8</accession>
<evidence type="ECO:0000313" key="1">
    <source>
        <dbReference type="EMBL" id="CCE86291.1"/>
    </source>
</evidence>
<protein>
    <submittedName>
        <fullName evidence="1">Piso0_004774 protein</fullName>
    </submittedName>
</protein>
<dbReference type="InParanoid" id="G8Y0D8"/>